<evidence type="ECO:0000313" key="1">
    <source>
        <dbReference type="EMBL" id="CAF1085461.1"/>
    </source>
</evidence>
<sequence>MAVLAEDQKGLEVLIKMLEEACKAYGMKVNAKKTK</sequence>
<feature type="non-terminal residue" evidence="1">
    <location>
        <position position="35"/>
    </location>
</feature>
<comment type="caution">
    <text evidence="1">The sequence shown here is derived from an EMBL/GenBank/DDBJ whole genome shotgun (WGS) entry which is preliminary data.</text>
</comment>
<dbReference type="AlphaFoldDB" id="A0A814MXW2"/>
<dbReference type="EMBL" id="CAJNOV010001984">
    <property type="protein sequence ID" value="CAF1085461.1"/>
    <property type="molecule type" value="Genomic_DNA"/>
</dbReference>
<dbReference type="EMBL" id="CAJOBH010227886">
    <property type="protein sequence ID" value="CAF5059212.1"/>
    <property type="molecule type" value="Genomic_DNA"/>
</dbReference>
<protein>
    <submittedName>
        <fullName evidence="1">Uncharacterized protein</fullName>
    </submittedName>
</protein>
<gene>
    <name evidence="2" type="ORF">BYL167_LOCUS59046</name>
    <name evidence="1" type="ORF">CJN711_LOCUS6409</name>
</gene>
<proteinExistence type="predicted"/>
<evidence type="ECO:0000313" key="3">
    <source>
        <dbReference type="Proteomes" id="UP000663855"/>
    </source>
</evidence>
<organism evidence="1 3">
    <name type="scientific">Rotaria magnacalcarata</name>
    <dbReference type="NCBI Taxonomy" id="392030"/>
    <lineage>
        <taxon>Eukaryota</taxon>
        <taxon>Metazoa</taxon>
        <taxon>Spiralia</taxon>
        <taxon>Gnathifera</taxon>
        <taxon>Rotifera</taxon>
        <taxon>Eurotatoria</taxon>
        <taxon>Bdelloidea</taxon>
        <taxon>Philodinida</taxon>
        <taxon>Philodinidae</taxon>
        <taxon>Rotaria</taxon>
    </lineage>
</organism>
<accession>A0A814MXW2</accession>
<dbReference type="Proteomes" id="UP000681967">
    <property type="component" value="Unassembled WGS sequence"/>
</dbReference>
<name>A0A814MXW2_9BILA</name>
<reference evidence="1" key="1">
    <citation type="submission" date="2021-02" db="EMBL/GenBank/DDBJ databases">
        <authorList>
            <person name="Nowell W R."/>
        </authorList>
    </citation>
    <scope>NUCLEOTIDE SEQUENCE</scope>
</reference>
<dbReference type="Proteomes" id="UP000663855">
    <property type="component" value="Unassembled WGS sequence"/>
</dbReference>
<evidence type="ECO:0000313" key="2">
    <source>
        <dbReference type="EMBL" id="CAF5059212.1"/>
    </source>
</evidence>